<dbReference type="NCBIfam" id="TIGR00613">
    <property type="entry name" value="reco"/>
    <property type="match status" value="1"/>
</dbReference>
<dbReference type="Gene3D" id="1.20.1440.120">
    <property type="entry name" value="Recombination protein O, C-terminal domain"/>
    <property type="match status" value="1"/>
</dbReference>
<comment type="similarity">
    <text evidence="2 8">Belongs to the RecO family.</text>
</comment>
<dbReference type="GO" id="GO:0043590">
    <property type="term" value="C:bacterial nucleoid"/>
    <property type="evidence" value="ECO:0007669"/>
    <property type="project" value="TreeGrafter"/>
</dbReference>
<evidence type="ECO:0000256" key="3">
    <source>
        <dbReference type="ARBA" id="ARBA00021310"/>
    </source>
</evidence>
<dbReference type="Pfam" id="PF02565">
    <property type="entry name" value="RecO_C"/>
    <property type="match status" value="1"/>
</dbReference>
<dbReference type="Pfam" id="PF11967">
    <property type="entry name" value="RecO_N"/>
    <property type="match status" value="1"/>
</dbReference>
<reference evidence="11" key="1">
    <citation type="submission" date="2016-10" db="EMBL/GenBank/DDBJ databases">
        <authorList>
            <person name="Varghese N."/>
            <person name="Submissions S."/>
        </authorList>
    </citation>
    <scope>NUCLEOTIDE SEQUENCE [LARGE SCALE GENOMIC DNA]</scope>
    <source>
        <strain evidence="11">KPR-1</strain>
    </source>
</reference>
<dbReference type="InterPro" id="IPR003717">
    <property type="entry name" value="RecO"/>
</dbReference>
<dbReference type="AlphaFoldDB" id="A0A1H3W439"/>
<organism evidence="10 11">
    <name type="scientific">Bowdeniella nasicola</name>
    <dbReference type="NCBI Taxonomy" id="208480"/>
    <lineage>
        <taxon>Bacteria</taxon>
        <taxon>Bacillati</taxon>
        <taxon>Actinomycetota</taxon>
        <taxon>Actinomycetes</taxon>
        <taxon>Actinomycetales</taxon>
        <taxon>Actinomycetaceae</taxon>
        <taxon>Bowdeniella</taxon>
    </lineage>
</organism>
<dbReference type="Proteomes" id="UP000199288">
    <property type="component" value="Unassembled WGS sequence"/>
</dbReference>
<dbReference type="PANTHER" id="PTHR33991">
    <property type="entry name" value="DNA REPAIR PROTEIN RECO"/>
    <property type="match status" value="1"/>
</dbReference>
<dbReference type="SUPFAM" id="SSF57863">
    <property type="entry name" value="ArfGap/RecO-like zinc finger"/>
    <property type="match status" value="1"/>
</dbReference>
<evidence type="ECO:0000259" key="9">
    <source>
        <dbReference type="Pfam" id="PF11967"/>
    </source>
</evidence>
<evidence type="ECO:0000256" key="6">
    <source>
        <dbReference type="ARBA" id="ARBA00023204"/>
    </source>
</evidence>
<dbReference type="SUPFAM" id="SSF50249">
    <property type="entry name" value="Nucleic acid-binding proteins"/>
    <property type="match status" value="1"/>
</dbReference>
<accession>A0A1H3W439</accession>
<dbReference type="InterPro" id="IPR042242">
    <property type="entry name" value="RecO_C"/>
</dbReference>
<dbReference type="RefSeq" id="WP_092561263.1">
    <property type="nucleotide sequence ID" value="NZ_FNQV01000002.1"/>
</dbReference>
<dbReference type="Gene3D" id="2.40.50.140">
    <property type="entry name" value="Nucleic acid-binding proteins"/>
    <property type="match status" value="1"/>
</dbReference>
<keyword evidence="11" id="KW-1185">Reference proteome</keyword>
<keyword evidence="6 8" id="KW-0234">DNA repair</keyword>
<dbReference type="InterPro" id="IPR012340">
    <property type="entry name" value="NA-bd_OB-fold"/>
</dbReference>
<feature type="domain" description="DNA replication/recombination mediator RecO N-terminal" evidence="9">
    <location>
        <begin position="1"/>
        <end position="79"/>
    </location>
</feature>
<dbReference type="GO" id="GO:0006302">
    <property type="term" value="P:double-strand break repair"/>
    <property type="evidence" value="ECO:0007669"/>
    <property type="project" value="TreeGrafter"/>
</dbReference>
<dbReference type="EMBL" id="FNQV01000002">
    <property type="protein sequence ID" value="SDZ81853.1"/>
    <property type="molecule type" value="Genomic_DNA"/>
</dbReference>
<proteinExistence type="inferred from homology"/>
<evidence type="ECO:0000256" key="8">
    <source>
        <dbReference type="HAMAP-Rule" id="MF_00201"/>
    </source>
</evidence>
<name>A0A1H3W439_9ACTO</name>
<sequence>MKTYRDEAIVLRTHKLGEADRILTLLTRHHGQSRAVAKGVRRTSSRFGGRLEPFNHIDVQLYRGRNLDTVTQVESIHPYSDALARDFDKYTRAAVMAETALKLTDDDVDAGPQQFLLLLGALHALATGRISGQLVMDSYLLRAFAVAGWAPSFFDCAVCGASGPHRSFHVGAGGAVCDTCRPPGSASPDPKAMELLGSLLSGDWQEAEDSSARVRGEASGLVAAFVQWNMERRLRSLSLIRHFPEGS</sequence>
<evidence type="ECO:0000256" key="1">
    <source>
        <dbReference type="ARBA" id="ARBA00003065"/>
    </source>
</evidence>
<evidence type="ECO:0000313" key="10">
    <source>
        <dbReference type="EMBL" id="SDZ81853.1"/>
    </source>
</evidence>
<protein>
    <recommendedName>
        <fullName evidence="3 8">DNA repair protein RecO</fullName>
    </recommendedName>
    <alternativeName>
        <fullName evidence="7 8">Recombination protein O</fullName>
    </alternativeName>
</protein>
<dbReference type="GO" id="GO:0006310">
    <property type="term" value="P:DNA recombination"/>
    <property type="evidence" value="ECO:0007669"/>
    <property type="project" value="UniProtKB-UniRule"/>
</dbReference>
<evidence type="ECO:0000256" key="7">
    <source>
        <dbReference type="ARBA" id="ARBA00033409"/>
    </source>
</evidence>
<keyword evidence="5 8" id="KW-0233">DNA recombination</keyword>
<dbReference type="InterPro" id="IPR022572">
    <property type="entry name" value="DNA_rep/recomb_RecO_N"/>
</dbReference>
<evidence type="ECO:0000313" key="11">
    <source>
        <dbReference type="Proteomes" id="UP000199288"/>
    </source>
</evidence>
<dbReference type="PANTHER" id="PTHR33991:SF1">
    <property type="entry name" value="DNA REPAIR PROTEIN RECO"/>
    <property type="match status" value="1"/>
</dbReference>
<dbReference type="HAMAP" id="MF_00201">
    <property type="entry name" value="RecO"/>
    <property type="match status" value="1"/>
</dbReference>
<comment type="function">
    <text evidence="1 8">Involved in DNA repair and RecF pathway recombination.</text>
</comment>
<keyword evidence="4 8" id="KW-0227">DNA damage</keyword>
<dbReference type="InterPro" id="IPR037278">
    <property type="entry name" value="ARFGAP/RecO"/>
</dbReference>
<dbReference type="OrthoDB" id="9812244at2"/>
<gene>
    <name evidence="8" type="primary">recO</name>
    <name evidence="10" type="ORF">SAMN02910418_00278</name>
</gene>
<evidence type="ECO:0000256" key="4">
    <source>
        <dbReference type="ARBA" id="ARBA00022763"/>
    </source>
</evidence>
<evidence type="ECO:0000256" key="2">
    <source>
        <dbReference type="ARBA" id="ARBA00007452"/>
    </source>
</evidence>
<evidence type="ECO:0000256" key="5">
    <source>
        <dbReference type="ARBA" id="ARBA00023172"/>
    </source>
</evidence>